<comment type="caution">
    <text evidence="1">The sequence shown here is derived from an EMBL/GenBank/DDBJ whole genome shotgun (WGS) entry which is preliminary data.</text>
</comment>
<proteinExistence type="predicted"/>
<dbReference type="EMBL" id="JALBCA010000169">
    <property type="protein sequence ID" value="KAI2381816.1"/>
    <property type="molecule type" value="Genomic_DNA"/>
</dbReference>
<reference evidence="1" key="1">
    <citation type="journal article" date="2022" name="bioRxiv">
        <title>Population genetic analysis of Ophidiomyces ophidiicola, the causative agent of snake fungal disease, indicates recent introductions to the USA.</title>
        <authorList>
            <person name="Ladner J.T."/>
            <person name="Palmer J.M."/>
            <person name="Ettinger C.L."/>
            <person name="Stajich J.E."/>
            <person name="Farrell T.M."/>
            <person name="Glorioso B.M."/>
            <person name="Lawson B."/>
            <person name="Price S.J."/>
            <person name="Stengle A.G."/>
            <person name="Grear D.A."/>
            <person name="Lorch J.M."/>
        </authorList>
    </citation>
    <scope>NUCLEOTIDE SEQUENCE</scope>
    <source>
        <strain evidence="1">NWHC 24266-5</strain>
    </source>
</reference>
<evidence type="ECO:0000313" key="1">
    <source>
        <dbReference type="EMBL" id="KAI2381816.1"/>
    </source>
</evidence>
<protein>
    <submittedName>
        <fullName evidence="1">Uncharacterized protein</fullName>
    </submittedName>
</protein>
<name>A0ACB8UMM3_9EURO</name>
<organism evidence="1">
    <name type="scientific">Ophidiomyces ophidiicola</name>
    <dbReference type="NCBI Taxonomy" id="1387563"/>
    <lineage>
        <taxon>Eukaryota</taxon>
        <taxon>Fungi</taxon>
        <taxon>Dikarya</taxon>
        <taxon>Ascomycota</taxon>
        <taxon>Pezizomycotina</taxon>
        <taxon>Eurotiomycetes</taxon>
        <taxon>Eurotiomycetidae</taxon>
        <taxon>Onygenales</taxon>
        <taxon>Onygenaceae</taxon>
        <taxon>Ophidiomyces</taxon>
    </lineage>
</organism>
<sequence>MTDVVDPTQAHSKSHSQKPKPTVADSWEDESVSSDSSDTENMLDSSSHRQTGTKGHSTPPLIVPSLAPNKLSSENPQKSDSPHRRPEKQTAVASRIITSALGLRAKRTAEQKAYDRAILENAKKKREHDREHTRQKQEEEHKAKQAVWES</sequence>
<gene>
    <name evidence="1" type="ORF">LOY88_006560</name>
</gene>
<accession>A0ACB8UMM3</accession>